<dbReference type="GO" id="GO:0005886">
    <property type="term" value="C:plasma membrane"/>
    <property type="evidence" value="ECO:0007669"/>
    <property type="project" value="TreeGrafter"/>
</dbReference>
<keyword evidence="8" id="KW-1185">Reference proteome</keyword>
<dbReference type="Proteomes" id="UP000663499">
    <property type="component" value="Chromosome"/>
</dbReference>
<dbReference type="Pfam" id="PF01098">
    <property type="entry name" value="FTSW_RODA_SPOVE"/>
    <property type="match status" value="1"/>
</dbReference>
<proteinExistence type="predicted"/>
<keyword evidence="4 6" id="KW-1133">Transmembrane helix</keyword>
<keyword evidence="5 6" id="KW-0472">Membrane</keyword>
<feature type="transmembrane region" description="Helical" evidence="6">
    <location>
        <begin position="155"/>
        <end position="172"/>
    </location>
</feature>
<evidence type="ECO:0000256" key="3">
    <source>
        <dbReference type="ARBA" id="ARBA00022960"/>
    </source>
</evidence>
<evidence type="ECO:0000256" key="5">
    <source>
        <dbReference type="ARBA" id="ARBA00023136"/>
    </source>
</evidence>
<dbReference type="GO" id="GO:0051301">
    <property type="term" value="P:cell division"/>
    <property type="evidence" value="ECO:0007669"/>
    <property type="project" value="InterPro"/>
</dbReference>
<feature type="transmembrane region" description="Helical" evidence="6">
    <location>
        <begin position="350"/>
        <end position="374"/>
    </location>
</feature>
<name>A0A975AIK3_9FIRM</name>
<keyword evidence="2 6" id="KW-0812">Transmembrane</keyword>
<protein>
    <submittedName>
        <fullName evidence="7">FtsW/RodA/SpoVE family cell cycle protein</fullName>
    </submittedName>
</protein>
<reference evidence="7" key="1">
    <citation type="submission" date="2021-03" db="EMBL/GenBank/DDBJ databases">
        <title>Alkalibacter marinus sp. nov., isolated from tidal flat sediment.</title>
        <authorList>
            <person name="Namirimu T."/>
            <person name="Yang J.-A."/>
            <person name="Yang S.-H."/>
            <person name="Kim Y.-J."/>
            <person name="Kwon K.K."/>
        </authorList>
    </citation>
    <scope>NUCLEOTIDE SEQUENCE</scope>
    <source>
        <strain evidence="7">ES005</strain>
    </source>
</reference>
<evidence type="ECO:0000256" key="2">
    <source>
        <dbReference type="ARBA" id="ARBA00022692"/>
    </source>
</evidence>
<feature type="transmembrane region" description="Helical" evidence="6">
    <location>
        <begin position="320"/>
        <end position="338"/>
    </location>
</feature>
<sequence length="426" mass="47301">MRSSKPYFLIVLYLFLSFFLLSIRNGSFEILPVIYAAVVSLSIGVVLVFMKRFRWGDGYLFLITSMISSIGIVFLYRLDPQIGQRQILWFGAGILAFFLGYLVFVIGYRLWSHPKMLLVYPLVSFTFFVMTLTMGERIGGAINWIVINGIQVQPWEGIKLLFVFFMASYYAHQQFYSPLSVPLGKKGIQIPHKLLFMGGVYLHLLFLVLQREWGGSILFFLVFIAMMYVFDGNKKHLLANALAAAAGGTGGYLLLSHIQVRVATWLDPWRDMDGTGYQITQSLFALGSGGFFGTGLGLGRPHLIPAVHTDFIFSAITEEMGIFGGVGIILLYFILVYRGFKLVIRMQEPFLRAVAFGITSIFGFQTFIIIGGVIKLIPLTGITLPFVSYGGSSLISSFLALGILQGISATGISFFPTGEQGGDEVE</sequence>
<keyword evidence="3" id="KW-0133">Cell shape</keyword>
<feature type="transmembrane region" description="Helical" evidence="6">
    <location>
        <begin position="193"/>
        <end position="209"/>
    </location>
</feature>
<dbReference type="GO" id="GO:0015648">
    <property type="term" value="F:lipid-linked peptidoglycan transporter activity"/>
    <property type="evidence" value="ECO:0007669"/>
    <property type="project" value="TreeGrafter"/>
</dbReference>
<dbReference type="RefSeq" id="WP_207299961.1">
    <property type="nucleotide sequence ID" value="NZ_CP071444.1"/>
</dbReference>
<dbReference type="EMBL" id="CP071444">
    <property type="protein sequence ID" value="QSX08620.1"/>
    <property type="molecule type" value="Genomic_DNA"/>
</dbReference>
<feature type="transmembrane region" description="Helical" evidence="6">
    <location>
        <begin position="30"/>
        <end position="50"/>
    </location>
</feature>
<organism evidence="7 8">
    <name type="scientific">Alkalibacter rhizosphaerae</name>
    <dbReference type="NCBI Taxonomy" id="2815577"/>
    <lineage>
        <taxon>Bacteria</taxon>
        <taxon>Bacillati</taxon>
        <taxon>Bacillota</taxon>
        <taxon>Clostridia</taxon>
        <taxon>Eubacteriales</taxon>
        <taxon>Eubacteriaceae</taxon>
        <taxon>Alkalibacter</taxon>
    </lineage>
</organism>
<evidence type="ECO:0000313" key="8">
    <source>
        <dbReference type="Proteomes" id="UP000663499"/>
    </source>
</evidence>
<feature type="transmembrane region" description="Helical" evidence="6">
    <location>
        <begin position="88"/>
        <end position="110"/>
    </location>
</feature>
<feature type="transmembrane region" description="Helical" evidence="6">
    <location>
        <begin position="59"/>
        <end position="76"/>
    </location>
</feature>
<evidence type="ECO:0000256" key="6">
    <source>
        <dbReference type="SAM" id="Phobius"/>
    </source>
</evidence>
<feature type="transmembrane region" description="Helical" evidence="6">
    <location>
        <begin position="215"/>
        <end position="230"/>
    </location>
</feature>
<feature type="transmembrane region" description="Helical" evidence="6">
    <location>
        <begin position="386"/>
        <end position="404"/>
    </location>
</feature>
<dbReference type="InterPro" id="IPR001182">
    <property type="entry name" value="FtsW/RodA"/>
</dbReference>
<dbReference type="KEGG" id="alka:J0B03_00575"/>
<gene>
    <name evidence="7" type="ORF">J0B03_00575</name>
</gene>
<dbReference type="GO" id="GO:0008360">
    <property type="term" value="P:regulation of cell shape"/>
    <property type="evidence" value="ECO:0007669"/>
    <property type="project" value="UniProtKB-KW"/>
</dbReference>
<dbReference type="AlphaFoldDB" id="A0A975AIK3"/>
<feature type="transmembrane region" description="Helical" evidence="6">
    <location>
        <begin position="7"/>
        <end position="24"/>
    </location>
</feature>
<dbReference type="PANTHER" id="PTHR30474:SF3">
    <property type="entry name" value="PEPTIDOGLYCAN GLYCOSYLTRANSFERASE RODA"/>
    <property type="match status" value="1"/>
</dbReference>
<evidence type="ECO:0000256" key="4">
    <source>
        <dbReference type="ARBA" id="ARBA00022989"/>
    </source>
</evidence>
<evidence type="ECO:0000256" key="1">
    <source>
        <dbReference type="ARBA" id="ARBA00004141"/>
    </source>
</evidence>
<dbReference type="GO" id="GO:0032153">
    <property type="term" value="C:cell division site"/>
    <property type="evidence" value="ECO:0007669"/>
    <property type="project" value="TreeGrafter"/>
</dbReference>
<comment type="subcellular location">
    <subcellularLocation>
        <location evidence="1">Membrane</location>
        <topology evidence="1">Multi-pass membrane protein</topology>
    </subcellularLocation>
</comment>
<accession>A0A975AIK3</accession>
<dbReference type="PANTHER" id="PTHR30474">
    <property type="entry name" value="CELL CYCLE PROTEIN"/>
    <property type="match status" value="1"/>
</dbReference>
<feature type="transmembrane region" description="Helical" evidence="6">
    <location>
        <begin position="237"/>
        <end position="255"/>
    </location>
</feature>
<evidence type="ECO:0000313" key="7">
    <source>
        <dbReference type="EMBL" id="QSX08620.1"/>
    </source>
</evidence>